<keyword evidence="5 8" id="KW-0863">Zinc-finger</keyword>
<dbReference type="InterPro" id="IPR013083">
    <property type="entry name" value="Znf_RING/FYVE/PHD"/>
</dbReference>
<dbReference type="PROSITE" id="PS50089">
    <property type="entry name" value="ZF_RING_2"/>
    <property type="match status" value="1"/>
</dbReference>
<dbReference type="PANTHER" id="PTHR22937:SF222">
    <property type="entry name" value="RING-TYPE E3 UBIQUITIN TRANSFERASE"/>
    <property type="match status" value="1"/>
</dbReference>
<keyword evidence="6" id="KW-0833">Ubl conjugation pathway</keyword>
<evidence type="ECO:0000256" key="8">
    <source>
        <dbReference type="PROSITE-ProRule" id="PRU00175"/>
    </source>
</evidence>
<dbReference type="Gene3D" id="3.30.40.10">
    <property type="entry name" value="Zinc/RING finger domain, C3HC4 (zinc finger)"/>
    <property type="match status" value="1"/>
</dbReference>
<sequence length="428" mass="49722">MGKQNSVLVNTVDFVFTSDFSAAERFIQRALKINRVITLFLECKPKVGKRGNRTPRKCLVLYGKLMDEGLALHQWWGNTANLLDSHYVLDACDNVQAINQYNQYYSGMNHSSGPYVPLDRRASGRNCHYFNTLADSSVASSSARHVENSIPLQSNRRFNRRFRSSSDGSIMVHNDIHSIRGNYLRQHLQPVAPPWLDQRLNRNNNDGHALFWNQSLPMPYVQAPNVNGTSLENMDLQRRHYGTARRRYDLRFRRTHFVNNSPSFHYQSQPLREMRVYPIPINQPHRGNVYGTTLRHRDFPPTTFPQFDHIVLIVDHHRDMRMNTQNMSHEGLPALGEQIENATLIEEMITRHMKTKIYSLPTNATNLEKSAYDEQEIDSCVICQDEYNDQDKIGVLKCGHEYHEECLRKWLLEKNICPMCRSEALTFA</sequence>
<dbReference type="Pfam" id="PF13639">
    <property type="entry name" value="zf-RING_2"/>
    <property type="match status" value="1"/>
</dbReference>
<reference evidence="10 11" key="1">
    <citation type="submission" date="2024-01" db="EMBL/GenBank/DDBJ databases">
        <title>The genomes of 5 underutilized Papilionoideae crops provide insights into root nodulation and disease resistanc.</title>
        <authorList>
            <person name="Jiang F."/>
        </authorList>
    </citation>
    <scope>NUCLEOTIDE SEQUENCE [LARGE SCALE GENOMIC DNA]</scope>
    <source>
        <strain evidence="10">LVBAO_FW01</strain>
        <tissue evidence="10">Leaves</tissue>
    </source>
</reference>
<evidence type="ECO:0000313" key="10">
    <source>
        <dbReference type="EMBL" id="KAK7313079.1"/>
    </source>
</evidence>
<keyword evidence="3" id="KW-0808">Transferase</keyword>
<organism evidence="10 11">
    <name type="scientific">Canavalia gladiata</name>
    <name type="common">Sword bean</name>
    <name type="synonym">Dolichos gladiatus</name>
    <dbReference type="NCBI Taxonomy" id="3824"/>
    <lineage>
        <taxon>Eukaryota</taxon>
        <taxon>Viridiplantae</taxon>
        <taxon>Streptophyta</taxon>
        <taxon>Embryophyta</taxon>
        <taxon>Tracheophyta</taxon>
        <taxon>Spermatophyta</taxon>
        <taxon>Magnoliopsida</taxon>
        <taxon>eudicotyledons</taxon>
        <taxon>Gunneridae</taxon>
        <taxon>Pentapetalae</taxon>
        <taxon>rosids</taxon>
        <taxon>fabids</taxon>
        <taxon>Fabales</taxon>
        <taxon>Fabaceae</taxon>
        <taxon>Papilionoideae</taxon>
        <taxon>50 kb inversion clade</taxon>
        <taxon>NPAAA clade</taxon>
        <taxon>indigoferoid/millettioid clade</taxon>
        <taxon>Phaseoleae</taxon>
        <taxon>Canavalia</taxon>
    </lineage>
</organism>
<evidence type="ECO:0000256" key="6">
    <source>
        <dbReference type="ARBA" id="ARBA00022786"/>
    </source>
</evidence>
<dbReference type="EMBL" id="JAYMYQ010000009">
    <property type="protein sequence ID" value="KAK7313079.1"/>
    <property type="molecule type" value="Genomic_DNA"/>
</dbReference>
<dbReference type="InterPro" id="IPR057192">
    <property type="entry name" value="DUF7870"/>
</dbReference>
<proteinExistence type="predicted"/>
<dbReference type="InterPro" id="IPR001841">
    <property type="entry name" value="Znf_RING"/>
</dbReference>
<evidence type="ECO:0000259" key="9">
    <source>
        <dbReference type="PROSITE" id="PS50089"/>
    </source>
</evidence>
<protein>
    <recommendedName>
        <fullName evidence="2">RING-type E3 ubiquitin transferase</fullName>
        <ecNumber evidence="2">2.3.2.27</ecNumber>
    </recommendedName>
</protein>
<dbReference type="GO" id="GO:0061630">
    <property type="term" value="F:ubiquitin protein ligase activity"/>
    <property type="evidence" value="ECO:0007669"/>
    <property type="project" value="UniProtKB-EC"/>
</dbReference>
<comment type="caution">
    <text evidence="10">The sequence shown here is derived from an EMBL/GenBank/DDBJ whole genome shotgun (WGS) entry which is preliminary data.</text>
</comment>
<evidence type="ECO:0000256" key="5">
    <source>
        <dbReference type="ARBA" id="ARBA00022771"/>
    </source>
</evidence>
<keyword evidence="4" id="KW-0479">Metal-binding</keyword>
<comment type="catalytic activity">
    <reaction evidence="1">
        <text>S-ubiquitinyl-[E2 ubiquitin-conjugating enzyme]-L-cysteine + [acceptor protein]-L-lysine = [E2 ubiquitin-conjugating enzyme]-L-cysteine + N(6)-ubiquitinyl-[acceptor protein]-L-lysine.</text>
        <dbReference type="EC" id="2.3.2.27"/>
    </reaction>
</comment>
<dbReference type="SUPFAM" id="SSF57850">
    <property type="entry name" value="RING/U-box"/>
    <property type="match status" value="1"/>
</dbReference>
<evidence type="ECO:0000256" key="1">
    <source>
        <dbReference type="ARBA" id="ARBA00000900"/>
    </source>
</evidence>
<dbReference type="Proteomes" id="UP001367508">
    <property type="component" value="Unassembled WGS sequence"/>
</dbReference>
<dbReference type="InterPro" id="IPR045191">
    <property type="entry name" value="MBR1/2-like"/>
</dbReference>
<accession>A0AAN9KA34</accession>
<dbReference type="Pfam" id="PF25276">
    <property type="entry name" value="DUF7870"/>
    <property type="match status" value="1"/>
</dbReference>
<name>A0AAN9KA34_CANGL</name>
<evidence type="ECO:0000313" key="11">
    <source>
        <dbReference type="Proteomes" id="UP001367508"/>
    </source>
</evidence>
<keyword evidence="7" id="KW-0862">Zinc</keyword>
<dbReference type="SMART" id="SM00184">
    <property type="entry name" value="RING"/>
    <property type="match status" value="1"/>
</dbReference>
<keyword evidence="11" id="KW-1185">Reference proteome</keyword>
<dbReference type="PANTHER" id="PTHR22937">
    <property type="entry name" value="E3 UBIQUITIN-PROTEIN LIGASE RNF165"/>
    <property type="match status" value="1"/>
</dbReference>
<feature type="domain" description="RING-type" evidence="9">
    <location>
        <begin position="380"/>
        <end position="421"/>
    </location>
</feature>
<evidence type="ECO:0000256" key="4">
    <source>
        <dbReference type="ARBA" id="ARBA00022723"/>
    </source>
</evidence>
<dbReference type="AlphaFoldDB" id="A0AAN9KA34"/>
<evidence type="ECO:0000256" key="3">
    <source>
        <dbReference type="ARBA" id="ARBA00022679"/>
    </source>
</evidence>
<gene>
    <name evidence="10" type="ORF">VNO77_37460</name>
</gene>
<dbReference type="EC" id="2.3.2.27" evidence="2"/>
<dbReference type="GO" id="GO:0005634">
    <property type="term" value="C:nucleus"/>
    <property type="evidence" value="ECO:0007669"/>
    <property type="project" value="TreeGrafter"/>
</dbReference>
<evidence type="ECO:0000256" key="2">
    <source>
        <dbReference type="ARBA" id="ARBA00012483"/>
    </source>
</evidence>
<evidence type="ECO:0000256" key="7">
    <source>
        <dbReference type="ARBA" id="ARBA00022833"/>
    </source>
</evidence>
<dbReference type="GO" id="GO:0008270">
    <property type="term" value="F:zinc ion binding"/>
    <property type="evidence" value="ECO:0007669"/>
    <property type="project" value="UniProtKB-KW"/>
</dbReference>